<evidence type="ECO:0000256" key="1">
    <source>
        <dbReference type="ARBA" id="ARBA00001954"/>
    </source>
</evidence>
<protein>
    <submittedName>
        <fullName evidence="5">Pyoverdine biosynthesis protein</fullName>
    </submittedName>
</protein>
<dbReference type="KEGG" id="fra:Francci3_2755"/>
<evidence type="ECO:0000256" key="2">
    <source>
        <dbReference type="ARBA" id="ARBA00023002"/>
    </source>
</evidence>
<dbReference type="SUPFAM" id="SSF51197">
    <property type="entry name" value="Clavaminate synthase-like"/>
    <property type="match status" value="1"/>
</dbReference>
<dbReference type="HOGENOM" id="CLU_077936_0_0_11"/>
<dbReference type="GO" id="GO:0016491">
    <property type="term" value="F:oxidoreductase activity"/>
    <property type="evidence" value="ECO:0007669"/>
    <property type="project" value="UniProtKB-KW"/>
</dbReference>
<evidence type="ECO:0000313" key="5">
    <source>
        <dbReference type="EMBL" id="ABD12115.1"/>
    </source>
</evidence>
<dbReference type="eggNOG" id="COG2175">
    <property type="taxonomic scope" value="Bacteria"/>
</dbReference>
<dbReference type="STRING" id="106370.Francci3_2755"/>
<dbReference type="PANTHER" id="PTHR10696:SF53">
    <property type="entry name" value="TYROSINE ISONITRILE DESATURASE"/>
    <property type="match status" value="1"/>
</dbReference>
<sequence>MSAGALVDASSAPRRSLHPFGLLIESSSDTDLTAVPPEELTRFVADSKLLVLRGFQSPSTTDLVAYCRRMGEILTWDFGEVLDLTVHEDPQNYLFTTGPVPFHWDGAFARLTPRFIVFRCLRAPDPDSGGETTFCDTARIISAAPAHLRDTWAGVRIDYQTEKIKHYGGHIVQDLVVPHAVTGVPTLRFAEALDPAEYLNPLFLDIHGVSRNDREDFLDDLSARLYDPSVSYAHAWRSGDVVIADNHALLHGRRSYSLASSRRLQRIHVI</sequence>
<keyword evidence="6" id="KW-1185">Reference proteome</keyword>
<dbReference type="InterPro" id="IPR042098">
    <property type="entry name" value="TauD-like_sf"/>
</dbReference>
<comment type="cofactor">
    <cofactor evidence="1">
        <name>Fe(2+)</name>
        <dbReference type="ChEBI" id="CHEBI:29033"/>
    </cofactor>
</comment>
<feature type="domain" description="TauD/TfdA-like" evidence="4">
    <location>
        <begin position="37"/>
        <end position="267"/>
    </location>
</feature>
<dbReference type="AlphaFoldDB" id="Q2J9C7"/>
<gene>
    <name evidence="5" type="ordered locus">Francci3_2755</name>
</gene>
<evidence type="ECO:0000256" key="3">
    <source>
        <dbReference type="ARBA" id="ARBA00023004"/>
    </source>
</evidence>
<dbReference type="InterPro" id="IPR003819">
    <property type="entry name" value="TauD/TfdA-like"/>
</dbReference>
<dbReference type="EMBL" id="CP000249">
    <property type="protein sequence ID" value="ABD12115.1"/>
    <property type="molecule type" value="Genomic_DNA"/>
</dbReference>
<dbReference type="InterPro" id="IPR050411">
    <property type="entry name" value="AlphaKG_dependent_hydroxylases"/>
</dbReference>
<evidence type="ECO:0000313" key="6">
    <source>
        <dbReference type="Proteomes" id="UP000001937"/>
    </source>
</evidence>
<evidence type="ECO:0000259" key="4">
    <source>
        <dbReference type="Pfam" id="PF02668"/>
    </source>
</evidence>
<keyword evidence="3" id="KW-0408">Iron</keyword>
<dbReference type="Pfam" id="PF02668">
    <property type="entry name" value="TauD"/>
    <property type="match status" value="1"/>
</dbReference>
<accession>Q2J9C7</accession>
<keyword evidence="2" id="KW-0560">Oxidoreductase</keyword>
<dbReference type="Gene3D" id="3.60.130.10">
    <property type="entry name" value="Clavaminate synthase-like"/>
    <property type="match status" value="1"/>
</dbReference>
<dbReference type="Proteomes" id="UP000001937">
    <property type="component" value="Chromosome"/>
</dbReference>
<dbReference type="RefSeq" id="WP_011437145.1">
    <property type="nucleotide sequence ID" value="NC_007777.1"/>
</dbReference>
<proteinExistence type="predicted"/>
<organism evidence="5 6">
    <name type="scientific">Frankia casuarinae (strain DSM 45818 / CECT 9043 / HFP020203 / CcI3)</name>
    <dbReference type="NCBI Taxonomy" id="106370"/>
    <lineage>
        <taxon>Bacteria</taxon>
        <taxon>Bacillati</taxon>
        <taxon>Actinomycetota</taxon>
        <taxon>Actinomycetes</taxon>
        <taxon>Frankiales</taxon>
        <taxon>Frankiaceae</taxon>
        <taxon>Frankia</taxon>
    </lineage>
</organism>
<reference evidence="5 6" key="1">
    <citation type="journal article" date="2007" name="Genome Res.">
        <title>Genome characteristics of facultatively symbiotic Frankia sp. strains reflect host range and host plant biogeography.</title>
        <authorList>
            <person name="Normand P."/>
            <person name="Lapierre P."/>
            <person name="Tisa L.S."/>
            <person name="Gogarten J.P."/>
            <person name="Alloisio N."/>
            <person name="Bagnarol E."/>
            <person name="Bassi C.A."/>
            <person name="Berry A.M."/>
            <person name="Bickhart D.M."/>
            <person name="Choisne N."/>
            <person name="Couloux A."/>
            <person name="Cournoyer B."/>
            <person name="Cruveiller S."/>
            <person name="Daubin V."/>
            <person name="Demange N."/>
            <person name="Francino M.P."/>
            <person name="Goltsman E."/>
            <person name="Huang Y."/>
            <person name="Kopp O.R."/>
            <person name="Labarre L."/>
            <person name="Lapidus A."/>
            <person name="Lavire C."/>
            <person name="Marechal J."/>
            <person name="Martinez M."/>
            <person name="Mastronunzio J.E."/>
            <person name="Mullin B.C."/>
            <person name="Niemann J."/>
            <person name="Pujic P."/>
            <person name="Rawnsley T."/>
            <person name="Rouy Z."/>
            <person name="Schenowitz C."/>
            <person name="Sellstedt A."/>
            <person name="Tavares F."/>
            <person name="Tomkins J.P."/>
            <person name="Vallenet D."/>
            <person name="Valverde C."/>
            <person name="Wall L.G."/>
            <person name="Wang Y."/>
            <person name="Medigue C."/>
            <person name="Benson D.R."/>
        </authorList>
    </citation>
    <scope>NUCLEOTIDE SEQUENCE [LARGE SCALE GENOMIC DNA]</scope>
    <source>
        <strain evidence="6">DSM 45818 / CECT 9043 / CcI3</strain>
    </source>
</reference>
<dbReference type="PANTHER" id="PTHR10696">
    <property type="entry name" value="GAMMA-BUTYROBETAINE HYDROXYLASE-RELATED"/>
    <property type="match status" value="1"/>
</dbReference>
<name>Q2J9C7_FRACC</name>